<dbReference type="Pfam" id="PF00582">
    <property type="entry name" value="Usp"/>
    <property type="match status" value="1"/>
</dbReference>
<comment type="caution">
    <text evidence="4">The sequence shown here is derived from an EMBL/GenBank/DDBJ whole genome shotgun (WGS) entry which is preliminary data.</text>
</comment>
<gene>
    <name evidence="4" type="ORF">QU481_09110</name>
</gene>
<evidence type="ECO:0000313" key="4">
    <source>
        <dbReference type="EMBL" id="MDN0075055.1"/>
    </source>
</evidence>
<comment type="similarity">
    <text evidence="1 2">Belongs to the universal stress protein A family.</text>
</comment>
<keyword evidence="2" id="KW-0963">Cytoplasm</keyword>
<dbReference type="PIRSF" id="PIRSF006276">
    <property type="entry name" value="UspA"/>
    <property type="match status" value="1"/>
</dbReference>
<evidence type="ECO:0000256" key="1">
    <source>
        <dbReference type="ARBA" id="ARBA00008791"/>
    </source>
</evidence>
<keyword evidence="5" id="KW-1185">Reference proteome</keyword>
<evidence type="ECO:0000313" key="5">
    <source>
        <dbReference type="Proteomes" id="UP001168540"/>
    </source>
</evidence>
<reference evidence="4" key="1">
    <citation type="submission" date="2023-06" db="EMBL/GenBank/DDBJ databases">
        <authorList>
            <person name="Zhang S."/>
        </authorList>
    </citation>
    <scope>NUCLEOTIDE SEQUENCE</scope>
    <source>
        <strain evidence="4">SG2303</strain>
    </source>
</reference>
<dbReference type="PRINTS" id="PR01438">
    <property type="entry name" value="UNVRSLSTRESS"/>
</dbReference>
<organism evidence="4 5">
    <name type="scientific">Crenobacter oryzisoli</name>
    <dbReference type="NCBI Taxonomy" id="3056844"/>
    <lineage>
        <taxon>Bacteria</taxon>
        <taxon>Pseudomonadati</taxon>
        <taxon>Pseudomonadota</taxon>
        <taxon>Betaproteobacteria</taxon>
        <taxon>Neisseriales</taxon>
        <taxon>Neisseriaceae</taxon>
        <taxon>Crenobacter</taxon>
    </lineage>
</organism>
<proteinExistence type="inferred from homology"/>
<dbReference type="EMBL" id="JAUEDK010000012">
    <property type="protein sequence ID" value="MDN0075055.1"/>
    <property type="molecule type" value="Genomic_DNA"/>
</dbReference>
<sequence length="164" mass="18102">MYRHIVVALDGSHCADRALEQATALAKLADARLTLLHIANLRDLAVENVQMFDNSRLHEMAHQLGDAILDEAEARVREHGVDKVERFVGESWDGGREMARALVGFATEHAADLIVMGTHGRTGLMHLLLGSFAETVLQESPVPLLIARGIDDESKEHSHKRPVM</sequence>
<dbReference type="RefSeq" id="WP_289829644.1">
    <property type="nucleotide sequence ID" value="NZ_JAUEDK010000012.1"/>
</dbReference>
<name>A0ABT7XMQ6_9NEIS</name>
<dbReference type="PANTHER" id="PTHR46268">
    <property type="entry name" value="STRESS RESPONSE PROTEIN NHAX"/>
    <property type="match status" value="1"/>
</dbReference>
<feature type="domain" description="UspA" evidence="3">
    <location>
        <begin position="1"/>
        <end position="148"/>
    </location>
</feature>
<protein>
    <recommendedName>
        <fullName evidence="2">Universal stress protein</fullName>
    </recommendedName>
</protein>
<dbReference type="Proteomes" id="UP001168540">
    <property type="component" value="Unassembled WGS sequence"/>
</dbReference>
<dbReference type="InterPro" id="IPR006016">
    <property type="entry name" value="UspA"/>
</dbReference>
<dbReference type="InterPro" id="IPR014729">
    <property type="entry name" value="Rossmann-like_a/b/a_fold"/>
</dbReference>
<dbReference type="CDD" id="cd00293">
    <property type="entry name" value="USP-like"/>
    <property type="match status" value="1"/>
</dbReference>
<comment type="subcellular location">
    <subcellularLocation>
        <location evidence="2">Cytoplasm</location>
    </subcellularLocation>
</comment>
<dbReference type="Gene3D" id="3.40.50.620">
    <property type="entry name" value="HUPs"/>
    <property type="match status" value="1"/>
</dbReference>
<evidence type="ECO:0000256" key="2">
    <source>
        <dbReference type="PIRNR" id="PIRNR006276"/>
    </source>
</evidence>
<dbReference type="PANTHER" id="PTHR46268:SF15">
    <property type="entry name" value="UNIVERSAL STRESS PROTEIN HP_0031"/>
    <property type="match status" value="1"/>
</dbReference>
<accession>A0ABT7XMQ6</accession>
<dbReference type="InterPro" id="IPR006015">
    <property type="entry name" value="Universal_stress_UspA"/>
</dbReference>
<dbReference type="SUPFAM" id="SSF52402">
    <property type="entry name" value="Adenine nucleotide alpha hydrolases-like"/>
    <property type="match status" value="1"/>
</dbReference>
<evidence type="ECO:0000259" key="3">
    <source>
        <dbReference type="Pfam" id="PF00582"/>
    </source>
</evidence>